<sequence length="146" mass="16906">MRKAAISFIASFSVLTFVVPSSSAPYVPQPTQASSDVVDVQYRRDRHYHDRFERRGRDTYWRGHRGYRHARPGYRRHGDYWFPPAAFALGAIIGGAMKAQEPPIRYRPRGGAHAEWCFSQYRSYRASDNTFQPYNGPRRQCVSPYG</sequence>
<organism evidence="8 9">
    <name type="scientific">Aquamicrobium aerolatum DSM 21857</name>
    <dbReference type="NCBI Taxonomy" id="1121003"/>
    <lineage>
        <taxon>Bacteria</taxon>
        <taxon>Pseudomonadati</taxon>
        <taxon>Pseudomonadota</taxon>
        <taxon>Alphaproteobacteria</taxon>
        <taxon>Hyphomicrobiales</taxon>
        <taxon>Phyllobacteriaceae</taxon>
        <taxon>Aerobium</taxon>
    </lineage>
</organism>
<keyword evidence="4" id="KW-1003">Cell membrane</keyword>
<comment type="subcellular location">
    <subcellularLocation>
        <location evidence="1">Membrane</location>
        <topology evidence="1">Single-pass membrane protein</topology>
    </subcellularLocation>
</comment>
<evidence type="ECO:0000313" key="8">
    <source>
        <dbReference type="EMBL" id="SFI93376.1"/>
    </source>
</evidence>
<keyword evidence="5" id="KW-0430">Lectin</keyword>
<evidence type="ECO:0000256" key="1">
    <source>
        <dbReference type="ARBA" id="ARBA00004167"/>
    </source>
</evidence>
<feature type="chain" id="PRO_5017304194" description="Lectin-like protein BA14k" evidence="7">
    <location>
        <begin position="24"/>
        <end position="146"/>
    </location>
</feature>
<gene>
    <name evidence="8" type="ORF">SAMN03080618_01715</name>
</gene>
<dbReference type="GO" id="GO:0030246">
    <property type="term" value="F:carbohydrate binding"/>
    <property type="evidence" value="ECO:0007669"/>
    <property type="project" value="UniProtKB-KW"/>
</dbReference>
<protein>
    <recommendedName>
        <fullName evidence="3">Lectin-like protein BA14k</fullName>
    </recommendedName>
</protein>
<keyword evidence="9" id="KW-1185">Reference proteome</keyword>
<reference evidence="9" key="1">
    <citation type="submission" date="2016-10" db="EMBL/GenBank/DDBJ databases">
        <authorList>
            <person name="Varghese N."/>
            <person name="Submissions S."/>
        </authorList>
    </citation>
    <scope>NUCLEOTIDE SEQUENCE [LARGE SCALE GENOMIC DNA]</scope>
    <source>
        <strain evidence="9">DSM 21857</strain>
    </source>
</reference>
<accession>A0A1I3M9J5</accession>
<dbReference type="OrthoDB" id="8117189at2"/>
<dbReference type="GO" id="GO:0016020">
    <property type="term" value="C:membrane"/>
    <property type="evidence" value="ECO:0007669"/>
    <property type="project" value="UniProtKB-SubCell"/>
</dbReference>
<dbReference type="Pfam" id="PF07886">
    <property type="entry name" value="BA14K"/>
    <property type="match status" value="1"/>
</dbReference>
<evidence type="ECO:0000256" key="5">
    <source>
        <dbReference type="ARBA" id="ARBA00022734"/>
    </source>
</evidence>
<evidence type="ECO:0000256" key="2">
    <source>
        <dbReference type="ARBA" id="ARBA00010270"/>
    </source>
</evidence>
<dbReference type="AlphaFoldDB" id="A0A1I3M9J5"/>
<comment type="function">
    <text evidence="6">Has immunoglobulin-binding and hemagglutination properties, and can bind to mannose. Essential for virulence. May be involved in LPS biosynthesis or polysaccharide transport.</text>
</comment>
<keyword evidence="7" id="KW-0732">Signal</keyword>
<dbReference type="EMBL" id="FORF01000008">
    <property type="protein sequence ID" value="SFI93376.1"/>
    <property type="molecule type" value="Genomic_DNA"/>
</dbReference>
<evidence type="ECO:0000256" key="7">
    <source>
        <dbReference type="SAM" id="SignalP"/>
    </source>
</evidence>
<keyword evidence="4" id="KW-0472">Membrane</keyword>
<comment type="similarity">
    <text evidence="2">Belongs to the BA14k family.</text>
</comment>
<dbReference type="STRING" id="1121003.SAMN03080618_01715"/>
<dbReference type="InterPro" id="IPR012413">
    <property type="entry name" value="BA14K"/>
</dbReference>
<dbReference type="RefSeq" id="WP_091520982.1">
    <property type="nucleotide sequence ID" value="NZ_FORF01000008.1"/>
</dbReference>
<evidence type="ECO:0000256" key="4">
    <source>
        <dbReference type="ARBA" id="ARBA00022475"/>
    </source>
</evidence>
<evidence type="ECO:0000256" key="3">
    <source>
        <dbReference type="ARBA" id="ARBA00020552"/>
    </source>
</evidence>
<evidence type="ECO:0000256" key="6">
    <source>
        <dbReference type="ARBA" id="ARBA00025321"/>
    </source>
</evidence>
<evidence type="ECO:0000313" key="9">
    <source>
        <dbReference type="Proteomes" id="UP000242763"/>
    </source>
</evidence>
<dbReference type="Proteomes" id="UP000242763">
    <property type="component" value="Unassembled WGS sequence"/>
</dbReference>
<name>A0A1I3M9J5_9HYPH</name>
<proteinExistence type="inferred from homology"/>
<feature type="signal peptide" evidence="7">
    <location>
        <begin position="1"/>
        <end position="23"/>
    </location>
</feature>